<sequence length="1968" mass="215735">MALAQRLRGTLQPSDPPSSQQTAQSSRTPSSVPASPLPATSPIPSKSPRPPSSGGGGSPVSEEVPEEERTVILEEAEALQLIAAANQLTPDVLAERPEQVERLELVLDSRVRPELLSRFRGLKELTLIQQGLVSLEGLEECTQLEKLWLCENEIRSLEGLQRVPNLVLLNISFNRLSSLFFGGSSQPALPYLEEIWISGNRLTTLDSLTFAPNLVYLNAANMRLTSLTPPTPSAGQPPVAQGTHWLSCVKLQHLNLSANRLSSFRDIRALTRLPALSALHVSDPDWGDNPLCYLCNYQTYTLFHLPSLQILDRVRLGPDALKSAETTYLKKRLYYNMKIKTIKRQATDGRRFGRWWLDEVRRGVREEYEEVLKSRLALDFALDLPKPSLDTFGNAAASLSAWRKEVEERRDMLEGLLNDLGTLWSSYEEELRRIQSASIHQLLVELQTGGNVRFEPGTTDEAWYQWIVQMVESRFVSRDFTLFAVNKIKVTGVTRVHNRFLRLKFDEIWEYCSNLTNNGCPPLRPPDATSCSGPQDPYLFYLKQTDNPKEVYRILEEGFGAPPDGSDKTEGADEDPAVSPSVSVPFVPLTNSVASSEIPSLRSYLASSVGAASLRVAQRAADRRTYQTNPSATATSRDTVSVSNRIVPSELRDVYCPPGGMLLVCATCMPSQKADTVKYYEDDSPSSLWKRGPSDAAPHPGPPSSASDDSDDDASSPSSHDDALSFLTGAPSASSTPPTVSKRAKTPERVAREKGAPMAVFRVKKDDPQQKLWWVLNPAFVLPEFLVYFEYEAPPRQADPSPSPPSSPQHGSGIKSASPAPSTSQRAAESTTATDGQESEMASTVSVSDYSPKRERHDDDTADSDPIRLELTSAVESLPLPGSDSSGAEAGKDGNVVAVGVWRAQPEPNISDDAVGLFGSCIRHFRECCNMALPYPPPRSKKDAAKKNALARAPPPPPLFSADLQTFLRDLEPSPLERMSLLAAANTVPSVFDPIKPRKFTSMSASTSQVSSRLQQCDSLVLFGRRIRRIDAVLLPLLTRLKVLNLSFNCLESVSVFLPQKGGEAGDSVVLPQLTTLDLSFNSLQSIRALRGLPVLRYLNVAYNDLRFIEEFAELGVSLPSVEEATCLGNPICYWKETYRKSIVGALPSLKRLDEEDVSLTERQTSQSYLSRTSPDDAELQRRSYIPLPLVRAIPASAPSDSPDSPHPESSRSSREGESPLAASHRGFGPGVRARHISPAGGLCWEVEGCVTARVVLGWKEEGRRDGAGEEGVKAEFVEGVQQLAREVTPSRWTLFVESMDLAGAEITELPDLSRFRRLRRLNLNGNRLTSVKGIESCSSIEELLVEQNRLEDLEPITSLACLRRLDAGSNRLTDPPIALGNLTKLNQLSLEDNLIDSLDGFTAIESVIELYLSNNLVEDLRSLSVIKNLSKLIILDLAGNPVVSVEDYRLYTIFYFKKLKVLDGAAVTTNEQNDARERFAGKLSMEMLEEKLGTCPCYNFRVLDLSGCRLREIPANVITDEVFPSLRELTFDNNQLTSVATLGPLSKLVVLRLNNNRMDLETGLLGAEEHQGLQGLPSLQILEMASNAITDLRPLDKLPLKSLRNLNLKANEITKIEGLSRLQYLRELYLDQNKIRQVEAGAFQPLRNLRELHIEDNGLKSLSNFGPLPRLRALFCSLNRISDLQEVEKIADLKGLVQISLAQTPVSRKPLYRPGLVRLLPSLRLIDGKEVTDEEREKAEMMTLAGPVGPGGSEYLKGQQPFYVFAEHGAAPMQCQAVTIGGMQVGAPLPLQAQAFGRNNNALDVLTGVTGGAAGAGGLKVPVKVTSLSFDPMSGANVLGTAAGSAIGPPSTKQLLGASPRIDASFFLPSSASNANPTFTSTDVRRSGNNQHPASLPPTLRRNMPSQPNTTGAPSMVFRMQAPTEKPPRQERHERERGGASSNGEARVSVEVRLDANTERPSSHLDA</sequence>
<name>A0A0G4EK14_VITBC</name>
<dbReference type="Pfam" id="PF13855">
    <property type="entry name" value="LRR_8"/>
    <property type="match status" value="1"/>
</dbReference>
<dbReference type="VEuPathDB" id="CryptoDB:Vbra_5060"/>
<feature type="compositionally biased region" description="Basic and acidic residues" evidence="3">
    <location>
        <begin position="1949"/>
        <end position="1968"/>
    </location>
</feature>
<gene>
    <name evidence="5" type="ORF">Vbra_5060</name>
</gene>
<feature type="domain" description="U2A'/phosphoprotein 32 family A C-terminal" evidence="4">
    <location>
        <begin position="294"/>
        <end position="312"/>
    </location>
</feature>
<dbReference type="InterPro" id="IPR001611">
    <property type="entry name" value="Leu-rich_rpt"/>
</dbReference>
<dbReference type="SUPFAM" id="SSF52075">
    <property type="entry name" value="Outer arm dynein light chain 1"/>
    <property type="match status" value="1"/>
</dbReference>
<feature type="domain" description="U2A'/phosphoprotein 32 family A C-terminal" evidence="4">
    <location>
        <begin position="1136"/>
        <end position="1154"/>
    </location>
</feature>
<dbReference type="InterPro" id="IPR050836">
    <property type="entry name" value="SDS22/Internalin_LRR"/>
</dbReference>
<evidence type="ECO:0000313" key="6">
    <source>
        <dbReference type="Proteomes" id="UP000041254"/>
    </source>
</evidence>
<feature type="compositionally biased region" description="Pro residues" evidence="3">
    <location>
        <begin position="35"/>
        <end position="51"/>
    </location>
</feature>
<feature type="compositionally biased region" description="Basic and acidic residues" evidence="3">
    <location>
        <begin position="1927"/>
        <end position="1939"/>
    </location>
</feature>
<feature type="domain" description="U2A'/phosphoprotein 32 family A C-terminal" evidence="4">
    <location>
        <begin position="1446"/>
        <end position="1464"/>
    </location>
</feature>
<feature type="compositionally biased region" description="Polar residues" evidence="3">
    <location>
        <begin position="1869"/>
        <end position="1894"/>
    </location>
</feature>
<evidence type="ECO:0000259" key="4">
    <source>
        <dbReference type="SMART" id="SM00446"/>
    </source>
</evidence>
<feature type="region of interest" description="Disordered" evidence="3">
    <location>
        <begin position="1157"/>
        <end position="1178"/>
    </location>
</feature>
<dbReference type="Pfam" id="PF14580">
    <property type="entry name" value="LRR_9"/>
    <property type="match status" value="2"/>
</dbReference>
<dbReference type="PANTHER" id="PTHR46652">
    <property type="entry name" value="LEUCINE-RICH REPEAT AND IQ DOMAIN-CONTAINING PROTEIN 1-RELATED"/>
    <property type="match status" value="1"/>
</dbReference>
<dbReference type="OrthoDB" id="1517790at2759"/>
<feature type="region of interest" description="Disordered" evidence="3">
    <location>
        <begin position="557"/>
        <end position="581"/>
    </location>
</feature>
<feature type="region of interest" description="Disordered" evidence="3">
    <location>
        <begin position="620"/>
        <end position="640"/>
    </location>
</feature>
<keyword evidence="2" id="KW-0677">Repeat</keyword>
<protein>
    <recommendedName>
        <fullName evidence="4">U2A'/phosphoprotein 32 family A C-terminal domain-containing protein</fullName>
    </recommendedName>
</protein>
<dbReference type="SMART" id="SM00446">
    <property type="entry name" value="LRRcap"/>
    <property type="match status" value="4"/>
</dbReference>
<dbReference type="SMART" id="SM00364">
    <property type="entry name" value="LRR_BAC"/>
    <property type="match status" value="6"/>
</dbReference>
<dbReference type="InterPro" id="IPR003603">
    <property type="entry name" value="U2A'_phosphoprotein32A_C"/>
</dbReference>
<feature type="compositionally biased region" description="Basic and acidic residues" evidence="3">
    <location>
        <begin position="1204"/>
        <end position="1218"/>
    </location>
</feature>
<feature type="compositionally biased region" description="Polar residues" evidence="3">
    <location>
        <begin position="819"/>
        <end position="849"/>
    </location>
</feature>
<evidence type="ECO:0000256" key="1">
    <source>
        <dbReference type="ARBA" id="ARBA00022614"/>
    </source>
</evidence>
<feature type="region of interest" description="Disordered" evidence="3">
    <location>
        <begin position="795"/>
        <end position="866"/>
    </location>
</feature>
<dbReference type="SMART" id="SM00369">
    <property type="entry name" value="LRR_TYP"/>
    <property type="match status" value="14"/>
</dbReference>
<evidence type="ECO:0000256" key="3">
    <source>
        <dbReference type="SAM" id="MobiDB-lite"/>
    </source>
</evidence>
<evidence type="ECO:0000256" key="2">
    <source>
        <dbReference type="ARBA" id="ARBA00022737"/>
    </source>
</evidence>
<feature type="compositionally biased region" description="Polar residues" evidence="3">
    <location>
        <begin position="626"/>
        <end position="640"/>
    </location>
</feature>
<feature type="compositionally biased region" description="Low complexity" evidence="3">
    <location>
        <begin position="730"/>
        <end position="739"/>
    </location>
</feature>
<dbReference type="STRING" id="1169540.A0A0G4EK14"/>
<dbReference type="InParanoid" id="A0A0G4EK14"/>
<dbReference type="PANTHER" id="PTHR46652:SF3">
    <property type="entry name" value="LEUCINE-RICH REPEAT-CONTAINING PROTEIN 9"/>
    <property type="match status" value="1"/>
</dbReference>
<keyword evidence="1" id="KW-0433">Leucine-rich repeat</keyword>
<dbReference type="PROSITE" id="PS51450">
    <property type="entry name" value="LRR"/>
    <property type="match status" value="10"/>
</dbReference>
<feature type="domain" description="U2A'/phosphoprotein 32 family A C-terminal" evidence="4">
    <location>
        <begin position="1710"/>
        <end position="1728"/>
    </location>
</feature>
<dbReference type="Gene3D" id="3.80.10.10">
    <property type="entry name" value="Ribonuclease Inhibitor"/>
    <property type="match status" value="7"/>
</dbReference>
<feature type="region of interest" description="Disordered" evidence="3">
    <location>
        <begin position="1196"/>
        <end position="1229"/>
    </location>
</feature>
<feature type="region of interest" description="Disordered" evidence="3">
    <location>
        <begin position="1"/>
        <end position="68"/>
    </location>
</feature>
<feature type="compositionally biased region" description="Polar residues" evidence="3">
    <location>
        <begin position="1161"/>
        <end position="1173"/>
    </location>
</feature>
<feature type="compositionally biased region" description="Polar residues" evidence="3">
    <location>
        <begin position="1905"/>
        <end position="1914"/>
    </location>
</feature>
<dbReference type="Proteomes" id="UP000041254">
    <property type="component" value="Unassembled WGS sequence"/>
</dbReference>
<feature type="compositionally biased region" description="Polar residues" evidence="3">
    <location>
        <begin position="11"/>
        <end position="33"/>
    </location>
</feature>
<dbReference type="SMART" id="SM00365">
    <property type="entry name" value="LRR_SD22"/>
    <property type="match status" value="10"/>
</dbReference>
<proteinExistence type="predicted"/>
<reference evidence="5 6" key="1">
    <citation type="submission" date="2014-11" db="EMBL/GenBank/DDBJ databases">
        <authorList>
            <person name="Zhu J."/>
            <person name="Qi W."/>
            <person name="Song R."/>
        </authorList>
    </citation>
    <scope>NUCLEOTIDE SEQUENCE [LARGE SCALE GENOMIC DNA]</scope>
</reference>
<feature type="region of interest" description="Disordered" evidence="3">
    <location>
        <begin position="1868"/>
        <end position="1968"/>
    </location>
</feature>
<dbReference type="OMA" id="HTAGNVR"/>
<keyword evidence="6" id="KW-1185">Reference proteome</keyword>
<dbReference type="InterPro" id="IPR032675">
    <property type="entry name" value="LRR_dom_sf"/>
</dbReference>
<dbReference type="SUPFAM" id="SSF52058">
    <property type="entry name" value="L domain-like"/>
    <property type="match status" value="3"/>
</dbReference>
<dbReference type="PhylomeDB" id="A0A0G4EK14"/>
<dbReference type="InterPro" id="IPR003591">
    <property type="entry name" value="Leu-rich_rpt_typical-subtyp"/>
</dbReference>
<feature type="region of interest" description="Disordered" evidence="3">
    <location>
        <begin position="683"/>
        <end position="753"/>
    </location>
</feature>
<dbReference type="EMBL" id="CDMY01000253">
    <property type="protein sequence ID" value="CEL97089.1"/>
    <property type="molecule type" value="Genomic_DNA"/>
</dbReference>
<organism evidence="5 6">
    <name type="scientific">Vitrella brassicaformis (strain CCMP3155)</name>
    <dbReference type="NCBI Taxonomy" id="1169540"/>
    <lineage>
        <taxon>Eukaryota</taxon>
        <taxon>Sar</taxon>
        <taxon>Alveolata</taxon>
        <taxon>Colpodellida</taxon>
        <taxon>Vitrellaceae</taxon>
        <taxon>Vitrella</taxon>
    </lineage>
</organism>
<accession>A0A0G4EK14</accession>
<evidence type="ECO:0000313" key="5">
    <source>
        <dbReference type="EMBL" id="CEL97089.1"/>
    </source>
</evidence>